<evidence type="ECO:0000256" key="1">
    <source>
        <dbReference type="SAM" id="MobiDB-lite"/>
    </source>
</evidence>
<sequence length="130" mass="13635">MLEKEPGGTGYVRTCTYTDAFTEGSSEMPWDELVQVDPGIEGLLRLLLQAALNSINNYAESPSIGKALCVDTTVAALAQDLQALNRGASLSPERTMQVHLSLGRAPAQARKSKRGANAGTEATATAKATG</sequence>
<comment type="caution">
    <text evidence="2">The sequence shown here is derived from an EMBL/GenBank/DDBJ whole genome shotgun (WGS) entry which is preliminary data.</text>
</comment>
<accession>A0ABD7PF33</accession>
<evidence type="ECO:0000313" key="2">
    <source>
        <dbReference type="EMBL" id="SXF99801.1"/>
    </source>
</evidence>
<dbReference type="AlphaFoldDB" id="A0ABD7PF33"/>
<gene>
    <name evidence="2" type="ORF">SAMEA3729809_05649</name>
</gene>
<dbReference type="Proteomes" id="UP000258928">
    <property type="component" value="Unassembled WGS sequence"/>
</dbReference>
<name>A0ABD7PF33_KLEVA</name>
<reference evidence="2 3" key="1">
    <citation type="submission" date="2018-08" db="EMBL/GenBank/DDBJ databases">
        <authorList>
            <consortium name="Pathogen Informatics"/>
        </authorList>
    </citation>
    <scope>NUCLEOTIDE SEQUENCE [LARGE SCALE GENOMIC DNA]</scope>
    <source>
        <strain evidence="2 3">EuSCAPE_TR218</strain>
    </source>
</reference>
<protein>
    <submittedName>
        <fullName evidence="2">Uncharacterized protein</fullName>
    </submittedName>
</protein>
<organism evidence="2 3">
    <name type="scientific">Klebsiella variicola</name>
    <dbReference type="NCBI Taxonomy" id="244366"/>
    <lineage>
        <taxon>Bacteria</taxon>
        <taxon>Pseudomonadati</taxon>
        <taxon>Pseudomonadota</taxon>
        <taxon>Gammaproteobacteria</taxon>
        <taxon>Enterobacterales</taxon>
        <taxon>Enterobacteriaceae</taxon>
        <taxon>Klebsiella/Raoultella group</taxon>
        <taxon>Klebsiella</taxon>
        <taxon>Klebsiella pneumoniae complex</taxon>
    </lineage>
</organism>
<evidence type="ECO:0000313" key="3">
    <source>
        <dbReference type="Proteomes" id="UP000258928"/>
    </source>
</evidence>
<feature type="region of interest" description="Disordered" evidence="1">
    <location>
        <begin position="96"/>
        <end position="130"/>
    </location>
</feature>
<feature type="compositionally biased region" description="Low complexity" evidence="1">
    <location>
        <begin position="115"/>
        <end position="130"/>
    </location>
</feature>
<proteinExistence type="predicted"/>
<dbReference type="EMBL" id="UKAS01000055">
    <property type="protein sequence ID" value="SXF99801.1"/>
    <property type="molecule type" value="Genomic_DNA"/>
</dbReference>